<dbReference type="Proteomes" id="UP000321621">
    <property type="component" value="Unassembled WGS sequence"/>
</dbReference>
<protein>
    <recommendedName>
        <fullName evidence="5">LysM domain-containing protein</fullName>
    </recommendedName>
</protein>
<dbReference type="EMBL" id="VNWK01000026">
    <property type="protein sequence ID" value="TXJ94095.1"/>
    <property type="molecule type" value="Genomic_DNA"/>
</dbReference>
<gene>
    <name evidence="1" type="ORF">D2V05_11900</name>
    <name evidence="2" type="ORF">FQ017_11790</name>
</gene>
<proteinExistence type="predicted"/>
<evidence type="ECO:0000313" key="3">
    <source>
        <dbReference type="Proteomes" id="UP000266691"/>
    </source>
</evidence>
<dbReference type="OrthoDB" id="936124at2"/>
<name>A0A3A1NGF1_9FLAO</name>
<reference evidence="1 3" key="1">
    <citation type="submission" date="2018-08" db="EMBL/GenBank/DDBJ databases">
        <title>Proposal of Muricauda 72 sp.nov. and Muricauda NH166 sp.nov., isolated from seawater.</title>
        <authorList>
            <person name="Cheng H."/>
            <person name="Wu Y.-H."/>
            <person name="Guo L.-L."/>
            <person name="Xu X.-W."/>
        </authorList>
    </citation>
    <scope>NUCLEOTIDE SEQUENCE [LARGE SCALE GENOMIC DNA]</scope>
    <source>
        <strain evidence="1 3">72</strain>
    </source>
</reference>
<evidence type="ECO:0000313" key="4">
    <source>
        <dbReference type="Proteomes" id="UP000321621"/>
    </source>
</evidence>
<keyword evidence="4" id="KW-1185">Reference proteome</keyword>
<evidence type="ECO:0008006" key="5">
    <source>
        <dbReference type="Google" id="ProtNLM"/>
    </source>
</evidence>
<comment type="caution">
    <text evidence="1">The sequence shown here is derived from an EMBL/GenBank/DDBJ whole genome shotgun (WGS) entry which is preliminary data.</text>
</comment>
<dbReference type="RefSeq" id="WP_119647874.1">
    <property type="nucleotide sequence ID" value="NZ_QXFI01000026.1"/>
</dbReference>
<organism evidence="1 3">
    <name type="scientific">Flagellimonas pelagia</name>
    <dbReference type="NCBI Taxonomy" id="2306998"/>
    <lineage>
        <taxon>Bacteria</taxon>
        <taxon>Pseudomonadati</taxon>
        <taxon>Bacteroidota</taxon>
        <taxon>Flavobacteriia</taxon>
        <taxon>Flavobacteriales</taxon>
        <taxon>Flavobacteriaceae</taxon>
        <taxon>Flagellimonas</taxon>
    </lineage>
</organism>
<reference evidence="2 4" key="2">
    <citation type="submission" date="2019-07" db="EMBL/GenBank/DDBJ databases">
        <title>Draft genome of two Muricauda strains isolated from deep sea.</title>
        <authorList>
            <person name="Sun C."/>
        </authorList>
    </citation>
    <scope>NUCLEOTIDE SEQUENCE [LARGE SCALE GENOMIC DNA]</scope>
    <source>
        <strain evidence="2 4">72</strain>
    </source>
</reference>
<dbReference type="AlphaFoldDB" id="A0A3A1NGF1"/>
<dbReference type="EMBL" id="QXFI01000026">
    <property type="protein sequence ID" value="RIV44182.1"/>
    <property type="molecule type" value="Genomic_DNA"/>
</dbReference>
<evidence type="ECO:0000313" key="2">
    <source>
        <dbReference type="EMBL" id="TXJ94095.1"/>
    </source>
</evidence>
<accession>A0A3A1NGF1</accession>
<dbReference type="Proteomes" id="UP000266691">
    <property type="component" value="Unassembled WGS sequence"/>
</dbReference>
<dbReference type="Gene3D" id="3.40.630.40">
    <property type="entry name" value="Zn-dependent exopeptidases"/>
    <property type="match status" value="1"/>
</dbReference>
<sequence>MKLVSTLIIWAWACFAIFAQEEPYYKVVAEQGDGIFSILRKQGLDPVKHYEEFVTLNSDQIKDGSFLQVGVEYKIPKAADSFKKTGVLVKSAKGTEAPIFDKELAQMNLKSERLKDAVYYLIVDSGKDGDNGFVQDVAQSLAADLMVHGAKVYILGDEIPEPALNDTVMVTENQRMGHYIEVINKRYLQNSGKYQRALIIRANGVSEKADMDVAIYHYNKSDQGQRFAENIRNIFKKNSISNKTYKDVNMIFEDQNSLYLAKNILPAISLLTLENASKESNDKIAVRPDKRKFAGWISSGIINDYVDLEIEN</sequence>
<evidence type="ECO:0000313" key="1">
    <source>
        <dbReference type="EMBL" id="RIV44182.1"/>
    </source>
</evidence>